<accession>A0A8W8N588</accession>
<dbReference type="InterPro" id="IPR037939">
    <property type="entry name" value="CRADD"/>
</dbReference>
<dbReference type="GO" id="GO:0042981">
    <property type="term" value="P:regulation of apoptotic process"/>
    <property type="evidence" value="ECO:0007669"/>
    <property type="project" value="InterPro"/>
</dbReference>
<feature type="region of interest" description="Disordered" evidence="1">
    <location>
        <begin position="166"/>
        <end position="187"/>
    </location>
</feature>
<evidence type="ECO:0000313" key="3">
    <source>
        <dbReference type="EnsemblMetazoa" id="G5385.1:cds"/>
    </source>
</evidence>
<feature type="region of interest" description="Disordered" evidence="1">
    <location>
        <begin position="391"/>
        <end position="486"/>
    </location>
</feature>
<organism evidence="3 4">
    <name type="scientific">Magallana gigas</name>
    <name type="common">Pacific oyster</name>
    <name type="synonym">Crassostrea gigas</name>
    <dbReference type="NCBI Taxonomy" id="29159"/>
    <lineage>
        <taxon>Eukaryota</taxon>
        <taxon>Metazoa</taxon>
        <taxon>Spiralia</taxon>
        <taxon>Lophotrochozoa</taxon>
        <taxon>Mollusca</taxon>
        <taxon>Bivalvia</taxon>
        <taxon>Autobranchia</taxon>
        <taxon>Pteriomorphia</taxon>
        <taxon>Ostreida</taxon>
        <taxon>Ostreoidea</taxon>
        <taxon>Ostreidae</taxon>
        <taxon>Magallana</taxon>
    </lineage>
</organism>
<reference evidence="3" key="1">
    <citation type="submission" date="2022-08" db="UniProtKB">
        <authorList>
            <consortium name="EnsemblMetazoa"/>
        </authorList>
    </citation>
    <scope>IDENTIFICATION</scope>
    <source>
        <strain evidence="3">05x7-T-G4-1.051#20</strain>
    </source>
</reference>
<dbReference type="PROSITE" id="PS50209">
    <property type="entry name" value="CARD"/>
    <property type="match status" value="1"/>
</dbReference>
<feature type="compositionally biased region" description="Low complexity" evidence="1">
    <location>
        <begin position="168"/>
        <end position="180"/>
    </location>
</feature>
<dbReference type="AlphaFoldDB" id="A0A8W8N588"/>
<name>A0A8W8N588_MAGGI</name>
<dbReference type="Proteomes" id="UP000005408">
    <property type="component" value="Unassembled WGS sequence"/>
</dbReference>
<dbReference type="Pfam" id="PF00619">
    <property type="entry name" value="CARD"/>
    <property type="match status" value="1"/>
</dbReference>
<evidence type="ECO:0000259" key="2">
    <source>
        <dbReference type="PROSITE" id="PS50209"/>
    </source>
</evidence>
<dbReference type="GO" id="GO:0070513">
    <property type="term" value="F:death domain binding"/>
    <property type="evidence" value="ECO:0007669"/>
    <property type="project" value="InterPro"/>
</dbReference>
<dbReference type="PANTHER" id="PTHR15034">
    <property type="entry name" value="DEATH DOMAIN-CONTAINING PROTEIN CRADD"/>
    <property type="match status" value="1"/>
</dbReference>
<feature type="compositionally biased region" description="Polar residues" evidence="1">
    <location>
        <begin position="442"/>
        <end position="475"/>
    </location>
</feature>
<protein>
    <recommendedName>
        <fullName evidence="2">CARD domain-containing protein</fullName>
    </recommendedName>
</protein>
<dbReference type="OMA" id="EMLPKRG"/>
<dbReference type="EnsemblMetazoa" id="G5385.1">
    <property type="protein sequence ID" value="G5385.1:cds"/>
    <property type="gene ID" value="G5385"/>
</dbReference>
<dbReference type="OrthoDB" id="1357022at2759"/>
<dbReference type="InterPro" id="IPR011029">
    <property type="entry name" value="DEATH-like_dom_sf"/>
</dbReference>
<feature type="compositionally biased region" description="Polar residues" evidence="1">
    <location>
        <begin position="237"/>
        <end position="246"/>
    </location>
</feature>
<feature type="domain" description="CARD" evidence="2">
    <location>
        <begin position="1"/>
        <end position="91"/>
    </location>
</feature>
<dbReference type="CDD" id="cd01671">
    <property type="entry name" value="CARD"/>
    <property type="match status" value="1"/>
</dbReference>
<evidence type="ECO:0000313" key="4">
    <source>
        <dbReference type="Proteomes" id="UP000005408"/>
    </source>
</evidence>
<dbReference type="PANTHER" id="PTHR15034:SF5">
    <property type="entry name" value="DEATH DOMAIN-CONTAINING PROTEIN CRADD"/>
    <property type="match status" value="1"/>
</dbReference>
<dbReference type="InterPro" id="IPR001315">
    <property type="entry name" value="CARD"/>
</dbReference>
<dbReference type="SUPFAM" id="SSF47986">
    <property type="entry name" value="DEATH domain"/>
    <property type="match status" value="1"/>
</dbReference>
<dbReference type="GO" id="GO:0002020">
    <property type="term" value="F:protease binding"/>
    <property type="evidence" value="ECO:0007669"/>
    <property type="project" value="InterPro"/>
</dbReference>
<proteinExistence type="predicted"/>
<feature type="region of interest" description="Disordered" evidence="1">
    <location>
        <begin position="224"/>
        <end position="246"/>
    </location>
</feature>
<sequence>MNEAQRSVLQRHFRQLASDLILTEDFIGMLYQHRIFERNMIEIIKAEKTEGDMVYKMLEMLPKRGPDAFDHFVDIIQNDYPWLAATLQSSLKSEMAKSCRIDSHKSDFTDNGRSTSCLDHEPEPDIKAKVSTFVHKQFGQSKRISENDKKSILRWMSLQLQLERKRTVSASSSRTDSSMASPPPSVDVATTTEDLIIDENRISERIFHKRVQQIIEKLHQMKKVSNELDDQPDSKSSKVNGKKSMTPSTMDVVLAEVDKLVEKVEKMENEISKCHIMLGDREKKMSLSLLIYDLSLSGKQRDKEVQSEKNKNEKMLTELYEYSKKVTKQEQVRHQMKQLIDNQAEELNKFKTENTKLKDQVIKLEQINMMHAEKQKTLENLRNMVREIQTSQQDLSTASVRSVQTRTSADLKNNNHRVPASRRSYRPNQVRPTDENAIPYSSKRTPSNASIPYSSKRNDTTIPFSTRKYGTNVKSAQRKGNGGPFK</sequence>
<evidence type="ECO:0000256" key="1">
    <source>
        <dbReference type="SAM" id="MobiDB-lite"/>
    </source>
</evidence>
<keyword evidence="4" id="KW-1185">Reference proteome</keyword>
<feature type="compositionally biased region" description="Polar residues" evidence="1">
    <location>
        <begin position="391"/>
        <end position="412"/>
    </location>
</feature>
<dbReference type="Gene3D" id="1.10.533.10">
    <property type="entry name" value="Death Domain, Fas"/>
    <property type="match status" value="1"/>
</dbReference>